<evidence type="ECO:0000313" key="1">
    <source>
        <dbReference type="EMBL" id="RPA89670.1"/>
    </source>
</evidence>
<protein>
    <submittedName>
        <fullName evidence="1">Uncharacterized protein</fullName>
    </submittedName>
</protein>
<keyword evidence="2" id="KW-1185">Reference proteome</keyword>
<sequence>MYRTVHIELQTLVARQLRFVQDSYNVSINASDSTGAADRYICHVELISKIWRAFSLEPAAIMHAADIFYRPH</sequence>
<proteinExistence type="predicted"/>
<dbReference type="Proteomes" id="UP000276215">
    <property type="component" value="Unassembled WGS sequence"/>
</dbReference>
<evidence type="ECO:0000313" key="2">
    <source>
        <dbReference type="Proteomes" id="UP000276215"/>
    </source>
</evidence>
<gene>
    <name evidence="1" type="ORF">L873DRAFT_616546</name>
</gene>
<name>A0A3N4IZP2_9PEZI</name>
<reference evidence="1 2" key="1">
    <citation type="journal article" date="2018" name="Nat. Ecol. Evol.">
        <title>Pezizomycetes genomes reveal the molecular basis of ectomycorrhizal truffle lifestyle.</title>
        <authorList>
            <person name="Murat C."/>
            <person name="Payen T."/>
            <person name="Noel B."/>
            <person name="Kuo A."/>
            <person name="Morin E."/>
            <person name="Chen J."/>
            <person name="Kohler A."/>
            <person name="Krizsan K."/>
            <person name="Balestrini R."/>
            <person name="Da Silva C."/>
            <person name="Montanini B."/>
            <person name="Hainaut M."/>
            <person name="Levati E."/>
            <person name="Barry K.W."/>
            <person name="Belfiori B."/>
            <person name="Cichocki N."/>
            <person name="Clum A."/>
            <person name="Dockter R.B."/>
            <person name="Fauchery L."/>
            <person name="Guy J."/>
            <person name="Iotti M."/>
            <person name="Le Tacon F."/>
            <person name="Lindquist E.A."/>
            <person name="Lipzen A."/>
            <person name="Malagnac F."/>
            <person name="Mello A."/>
            <person name="Molinier V."/>
            <person name="Miyauchi S."/>
            <person name="Poulain J."/>
            <person name="Riccioni C."/>
            <person name="Rubini A."/>
            <person name="Sitrit Y."/>
            <person name="Splivallo R."/>
            <person name="Traeger S."/>
            <person name="Wang M."/>
            <person name="Zifcakova L."/>
            <person name="Wipf D."/>
            <person name="Zambonelli A."/>
            <person name="Paolocci F."/>
            <person name="Nowrousian M."/>
            <person name="Ottonello S."/>
            <person name="Baldrian P."/>
            <person name="Spatafora J.W."/>
            <person name="Henrissat B."/>
            <person name="Nagy L.G."/>
            <person name="Aury J.M."/>
            <person name="Wincker P."/>
            <person name="Grigoriev I.V."/>
            <person name="Bonfante P."/>
            <person name="Martin F.M."/>
        </authorList>
    </citation>
    <scope>NUCLEOTIDE SEQUENCE [LARGE SCALE GENOMIC DNA]</scope>
    <source>
        <strain evidence="1 2">120613-1</strain>
    </source>
</reference>
<dbReference type="EMBL" id="ML120562">
    <property type="protein sequence ID" value="RPA89670.1"/>
    <property type="molecule type" value="Genomic_DNA"/>
</dbReference>
<dbReference type="AlphaFoldDB" id="A0A3N4IZP2"/>
<accession>A0A3N4IZP2</accession>
<organism evidence="1 2">
    <name type="scientific">Choiromyces venosus 120613-1</name>
    <dbReference type="NCBI Taxonomy" id="1336337"/>
    <lineage>
        <taxon>Eukaryota</taxon>
        <taxon>Fungi</taxon>
        <taxon>Dikarya</taxon>
        <taxon>Ascomycota</taxon>
        <taxon>Pezizomycotina</taxon>
        <taxon>Pezizomycetes</taxon>
        <taxon>Pezizales</taxon>
        <taxon>Tuberaceae</taxon>
        <taxon>Choiromyces</taxon>
    </lineage>
</organism>